<dbReference type="InterPro" id="IPR050769">
    <property type="entry name" value="NAT_camello-type"/>
</dbReference>
<proteinExistence type="predicted"/>
<dbReference type="Proteomes" id="UP000434409">
    <property type="component" value="Unassembled WGS sequence"/>
</dbReference>
<accession>A0A6N7UTA8</accession>
<dbReference type="InterPro" id="IPR006464">
    <property type="entry name" value="AcTrfase_RimI/Ard1"/>
</dbReference>
<comment type="caution">
    <text evidence="4">The sequence shown here is derived from an EMBL/GenBank/DDBJ whole genome shotgun (WGS) entry which is preliminary data.</text>
</comment>
<evidence type="ECO:0000256" key="1">
    <source>
        <dbReference type="ARBA" id="ARBA00022679"/>
    </source>
</evidence>
<dbReference type="SUPFAM" id="SSF55729">
    <property type="entry name" value="Acyl-CoA N-acyltransferases (Nat)"/>
    <property type="match status" value="1"/>
</dbReference>
<feature type="domain" description="N-acetyltransferase" evidence="3">
    <location>
        <begin position="28"/>
        <end position="180"/>
    </location>
</feature>
<dbReference type="PANTHER" id="PTHR13947">
    <property type="entry name" value="GNAT FAMILY N-ACETYLTRANSFERASE"/>
    <property type="match status" value="1"/>
</dbReference>
<gene>
    <name evidence="4" type="primary">rimI</name>
    <name evidence="4" type="ORF">FYJ34_09005</name>
</gene>
<feature type="region of interest" description="Disordered" evidence="2">
    <location>
        <begin position="1"/>
        <end position="21"/>
    </location>
</feature>
<dbReference type="AlphaFoldDB" id="A0A6N7UTA8"/>
<dbReference type="CDD" id="cd04301">
    <property type="entry name" value="NAT_SF"/>
    <property type="match status" value="1"/>
</dbReference>
<dbReference type="GO" id="GO:0008080">
    <property type="term" value="F:N-acetyltransferase activity"/>
    <property type="evidence" value="ECO:0007669"/>
    <property type="project" value="InterPro"/>
</dbReference>
<dbReference type="InterPro" id="IPR000182">
    <property type="entry name" value="GNAT_dom"/>
</dbReference>
<name>A0A6N7UTA8_9FIRM</name>
<evidence type="ECO:0000256" key="2">
    <source>
        <dbReference type="SAM" id="MobiDB-lite"/>
    </source>
</evidence>
<reference evidence="4 5" key="1">
    <citation type="submission" date="2019-08" db="EMBL/GenBank/DDBJ databases">
        <title>In-depth cultivation of the pig gut microbiome towards novel bacterial diversity and tailored functional studies.</title>
        <authorList>
            <person name="Wylensek D."/>
            <person name="Hitch T.C.A."/>
            <person name="Clavel T."/>
        </authorList>
    </citation>
    <scope>NUCLEOTIDE SEQUENCE [LARGE SCALE GENOMIC DNA]</scope>
    <source>
        <strain evidence="4 5">68-1-5</strain>
    </source>
</reference>
<evidence type="ECO:0000259" key="3">
    <source>
        <dbReference type="PROSITE" id="PS51186"/>
    </source>
</evidence>
<dbReference type="EMBL" id="VULY01000018">
    <property type="protein sequence ID" value="MSR94388.1"/>
    <property type="molecule type" value="Genomic_DNA"/>
</dbReference>
<evidence type="ECO:0000313" key="4">
    <source>
        <dbReference type="EMBL" id="MSR94388.1"/>
    </source>
</evidence>
<dbReference type="PANTHER" id="PTHR13947:SF37">
    <property type="entry name" value="LD18367P"/>
    <property type="match status" value="1"/>
</dbReference>
<keyword evidence="1 4" id="KW-0808">Transferase</keyword>
<dbReference type="Gene3D" id="3.40.630.30">
    <property type="match status" value="1"/>
</dbReference>
<evidence type="ECO:0000313" key="5">
    <source>
        <dbReference type="Proteomes" id="UP000434409"/>
    </source>
</evidence>
<dbReference type="NCBIfam" id="TIGR01575">
    <property type="entry name" value="rimI"/>
    <property type="match status" value="1"/>
</dbReference>
<organism evidence="4 5">
    <name type="scientific">Suipraeoptans intestinalis</name>
    <dbReference type="NCBI Taxonomy" id="2606628"/>
    <lineage>
        <taxon>Bacteria</taxon>
        <taxon>Bacillati</taxon>
        <taxon>Bacillota</taxon>
        <taxon>Clostridia</taxon>
        <taxon>Lachnospirales</taxon>
        <taxon>Lachnospiraceae</taxon>
        <taxon>Suipraeoptans</taxon>
    </lineage>
</organism>
<protein>
    <submittedName>
        <fullName evidence="4">Ribosomal-protein-alanine N-acetyltransferase</fullName>
    </submittedName>
</protein>
<sequence>MHDPEIRNEKEGKKKQMEWMERPDPEGIRIAELKKEELRWVAELEEQIFSDNWTLSGLAEMAGQDRVISLGLWLTKEREKQPEKKLVGYGIVCTVLDEGDLVRLAVDKRHRQKGRGKLLLAALEKACRDKGVRALYLEVRQSNAPARSFYHRAGFQEEGIRRGFYDHPKEDGICMKKILGGKEC</sequence>
<keyword evidence="5" id="KW-1185">Reference proteome</keyword>
<dbReference type="PROSITE" id="PS51186">
    <property type="entry name" value="GNAT"/>
    <property type="match status" value="1"/>
</dbReference>
<dbReference type="InterPro" id="IPR016181">
    <property type="entry name" value="Acyl_CoA_acyltransferase"/>
</dbReference>
<dbReference type="Pfam" id="PF00583">
    <property type="entry name" value="Acetyltransf_1"/>
    <property type="match status" value="1"/>
</dbReference>
<dbReference type="RefSeq" id="WP_154478025.1">
    <property type="nucleotide sequence ID" value="NZ_VULY01000018.1"/>
</dbReference>